<evidence type="ECO:0000256" key="8">
    <source>
        <dbReference type="ARBA" id="ARBA00050061"/>
    </source>
</evidence>
<comment type="similarity">
    <text evidence="1">Belongs to the peptidase M17 family.</text>
</comment>
<gene>
    <name evidence="10" type="primary">pepA_2</name>
    <name evidence="10" type="ORF">NCTC10918_01010</name>
</gene>
<dbReference type="AlphaFoldDB" id="A0A3S4Y3P9"/>
<keyword evidence="3" id="KW-0645">Protease</keyword>
<evidence type="ECO:0000256" key="7">
    <source>
        <dbReference type="ARBA" id="ARBA00050021"/>
    </source>
</evidence>
<protein>
    <recommendedName>
        <fullName evidence="7">Probable cytosol aminopeptidase</fullName>
    </recommendedName>
    <alternativeName>
        <fullName evidence="8">Leucine aminopeptidase</fullName>
    </alternativeName>
    <alternativeName>
        <fullName evidence="5">Leucyl aminopeptidase</fullName>
    </alternativeName>
</protein>
<proteinExistence type="inferred from homology"/>
<sequence length="239" mass="25030">MALVGKGITFDTGGNSLKPAASMMTMKCDMAGAASVLHAVLAASELEIPVEVTGYLCLAENMPGGASLRPEDIITIRDGRTVEVLNTDAEGRLVMADGIALASESNPTVILDIATLTGAAMAALGLRTAALMGDEDIRDRVQQAGAKSGEAYWQIPLESYLRASMNSPVADIKNMGSRYGSMMIAGLFLQEFVGEGIPWAHLDIAGPAFNEEGAYGFTPKEGTGFGTATLVNFIESYAQ</sequence>
<dbReference type="GO" id="GO:0006508">
    <property type="term" value="P:proteolysis"/>
    <property type="evidence" value="ECO:0007669"/>
    <property type="project" value="UniProtKB-KW"/>
</dbReference>
<organism evidence="10 11">
    <name type="scientific">Rothia dentocariosa</name>
    <dbReference type="NCBI Taxonomy" id="2047"/>
    <lineage>
        <taxon>Bacteria</taxon>
        <taxon>Bacillati</taxon>
        <taxon>Actinomycetota</taxon>
        <taxon>Actinomycetes</taxon>
        <taxon>Micrococcales</taxon>
        <taxon>Micrococcaceae</taxon>
        <taxon>Rothia</taxon>
    </lineage>
</organism>
<dbReference type="InterPro" id="IPR000819">
    <property type="entry name" value="Peptidase_M17_C"/>
</dbReference>
<name>A0A3S4Y3P9_9MICC</name>
<evidence type="ECO:0000259" key="9">
    <source>
        <dbReference type="PROSITE" id="PS00631"/>
    </source>
</evidence>
<evidence type="ECO:0000313" key="11">
    <source>
        <dbReference type="Proteomes" id="UP000270988"/>
    </source>
</evidence>
<dbReference type="Pfam" id="PF00883">
    <property type="entry name" value="Peptidase_M17"/>
    <property type="match status" value="1"/>
</dbReference>
<evidence type="ECO:0000256" key="3">
    <source>
        <dbReference type="ARBA" id="ARBA00022670"/>
    </source>
</evidence>
<dbReference type="CDD" id="cd00433">
    <property type="entry name" value="Peptidase_M17"/>
    <property type="match status" value="1"/>
</dbReference>
<dbReference type="EMBL" id="LR134521">
    <property type="protein sequence ID" value="VEJ29740.1"/>
    <property type="molecule type" value="Genomic_DNA"/>
</dbReference>
<feature type="domain" description="Cytosol aminopeptidase" evidence="9">
    <location>
        <begin position="86"/>
        <end position="93"/>
    </location>
</feature>
<dbReference type="Proteomes" id="UP000270988">
    <property type="component" value="Chromosome"/>
</dbReference>
<accession>A0A3S4Y3P9</accession>
<dbReference type="PROSITE" id="PS00631">
    <property type="entry name" value="CYTOSOL_AP"/>
    <property type="match status" value="1"/>
</dbReference>
<evidence type="ECO:0000256" key="1">
    <source>
        <dbReference type="ARBA" id="ARBA00009528"/>
    </source>
</evidence>
<dbReference type="SUPFAM" id="SSF53187">
    <property type="entry name" value="Zn-dependent exopeptidases"/>
    <property type="match status" value="1"/>
</dbReference>
<evidence type="ECO:0000256" key="2">
    <source>
        <dbReference type="ARBA" id="ARBA00022438"/>
    </source>
</evidence>
<dbReference type="GO" id="GO:0005737">
    <property type="term" value="C:cytoplasm"/>
    <property type="evidence" value="ECO:0007669"/>
    <property type="project" value="InterPro"/>
</dbReference>
<dbReference type="Gene3D" id="3.40.630.10">
    <property type="entry name" value="Zn peptidases"/>
    <property type="match status" value="1"/>
</dbReference>
<evidence type="ECO:0000313" key="10">
    <source>
        <dbReference type="EMBL" id="VEJ29740.1"/>
    </source>
</evidence>
<dbReference type="InterPro" id="IPR011356">
    <property type="entry name" value="Leucine_aapep/pepB"/>
</dbReference>
<dbReference type="GO" id="GO:0030145">
    <property type="term" value="F:manganese ion binding"/>
    <property type="evidence" value="ECO:0007669"/>
    <property type="project" value="InterPro"/>
</dbReference>
<keyword evidence="2 10" id="KW-0031">Aminopeptidase</keyword>
<dbReference type="PRINTS" id="PR00481">
    <property type="entry name" value="LAMNOPPTDASE"/>
</dbReference>
<keyword evidence="4 10" id="KW-0378">Hydrolase</keyword>
<evidence type="ECO:0000256" key="6">
    <source>
        <dbReference type="ARBA" id="ARBA00049972"/>
    </source>
</evidence>
<dbReference type="PANTHER" id="PTHR11963:SF23">
    <property type="entry name" value="CYTOSOL AMINOPEPTIDASE"/>
    <property type="match status" value="1"/>
</dbReference>
<dbReference type="PANTHER" id="PTHR11963">
    <property type="entry name" value="LEUCINE AMINOPEPTIDASE-RELATED"/>
    <property type="match status" value="1"/>
</dbReference>
<comment type="function">
    <text evidence="6">Presumably involved in the processing and regular turnover of intracellular proteins. Catalyzes the removal of unsubstituted N-terminal amino acids from various peptides.</text>
</comment>
<evidence type="ECO:0000256" key="5">
    <source>
        <dbReference type="ARBA" id="ARBA00033172"/>
    </source>
</evidence>
<reference evidence="10 11" key="1">
    <citation type="submission" date="2018-12" db="EMBL/GenBank/DDBJ databases">
        <authorList>
            <consortium name="Pathogen Informatics"/>
        </authorList>
    </citation>
    <scope>NUCLEOTIDE SEQUENCE [LARGE SCALE GENOMIC DNA]</scope>
    <source>
        <strain evidence="10 11">NCTC10918</strain>
    </source>
</reference>
<dbReference type="GO" id="GO:0070006">
    <property type="term" value="F:metalloaminopeptidase activity"/>
    <property type="evidence" value="ECO:0007669"/>
    <property type="project" value="InterPro"/>
</dbReference>
<evidence type="ECO:0000256" key="4">
    <source>
        <dbReference type="ARBA" id="ARBA00022801"/>
    </source>
</evidence>